<sequence length="890" mass="98327">MENYRSDSIGQAICQLLLFTSIFFVKSAVTGGIFRCSFCWTVRREKANEMNHKQQFIERQILKKLSAFSLRFVLSLFLLFAGLTAGEIADTGWMSAQAQTIPESAEAPATLKAPEAPQNAVVQPNLVTQQKAVVEDLRKQIEDIAKSLDKSKNNDETLANIKVKLEAISKKLLDAGIAFRPRLGEINSRLDQIGPPPAEGKPAEAEIVATERARLAAEKAEINTVLGFTEDASVQTSQIIEKIGTMRRDLFTQTLSQRVDINTALVTEVINAAGYETKTFYYLLKSWWDFTLYPNLWTLLGVIAVSVIPALLIHLGARRWLAELYERDPLEEKPSYLSRLSVAFWSTVIPSLAIVVFLALVYVLFERFDLLRPDVAKLLAALFTLFCVVLFIYRLACGVLSPDMPSWRLLPIAPKPARILIWLLTAAAITQSIEYFLEILNGVMSSPLSLTVAKSVIGTATVGALLLAIAFLRPIQNPRTGELRAWPNLTKIILIVLGLVPILAAIFGYIGLARFVAQQIVVTGAFIVTMYLGFLTARAITHEKAFANTSLGRKLRDKFNATEATLDQLGLAAGIFINLIVLFIGVPLVLMQFGFQWSEMRTTFVRIMTGFQIGTFSISLLSIITGILLFIFGYFLTRLFQNWLDGSVMARGRIDPGVRNSIKTVVGYVGLALSGLLGISAAGINLSSLALVAGGLSLGIGFGLQNIVSNFVSGLILLAERPLKVGDWVQTGTVSGFVKKISVRATEVETFQRETIIVPNSTLINDNVGNWTHRNKLGRSDLQILIGYRTDVRKIQAMLFEIAKETPLVLKNPEPMVFLINMTELVSSNMMMRFEIRIFLADITSALGVRNELQFTIVERFAEEGISVMPLPSPILYPEPHVNSEEVAEG</sequence>
<feature type="transmembrane region" description="Helical" evidence="7">
    <location>
        <begin position="492"/>
        <end position="510"/>
    </location>
</feature>
<accession>A0A366DY01</accession>
<evidence type="ECO:0000256" key="2">
    <source>
        <dbReference type="ARBA" id="ARBA00008017"/>
    </source>
</evidence>
<dbReference type="InterPro" id="IPR010920">
    <property type="entry name" value="LSM_dom_sf"/>
</dbReference>
<keyword evidence="6 7" id="KW-0472">Membrane</keyword>
<comment type="subcellular location">
    <subcellularLocation>
        <location evidence="1">Cell membrane</location>
        <topology evidence="1">Multi-pass membrane protein</topology>
    </subcellularLocation>
</comment>
<dbReference type="Proteomes" id="UP000252893">
    <property type="component" value="Unassembled WGS sequence"/>
</dbReference>
<dbReference type="PROSITE" id="PS01246">
    <property type="entry name" value="UPF0003"/>
    <property type="match status" value="1"/>
</dbReference>
<dbReference type="Pfam" id="PF21082">
    <property type="entry name" value="MS_channel_3rd"/>
    <property type="match status" value="1"/>
</dbReference>
<feature type="transmembrane region" description="Helical" evidence="7">
    <location>
        <begin position="377"/>
        <end position="396"/>
    </location>
</feature>
<dbReference type="InterPro" id="IPR006686">
    <property type="entry name" value="MscS_channel_CS"/>
</dbReference>
<evidence type="ECO:0000313" key="11">
    <source>
        <dbReference type="Proteomes" id="UP000252893"/>
    </source>
</evidence>
<dbReference type="SUPFAM" id="SSF82689">
    <property type="entry name" value="Mechanosensitive channel protein MscS (YggB), C-terminal domain"/>
    <property type="match status" value="1"/>
</dbReference>
<feature type="transmembrane region" description="Helical" evidence="7">
    <location>
        <begin position="342"/>
        <end position="365"/>
    </location>
</feature>
<dbReference type="PANTHER" id="PTHR30347:SF1">
    <property type="entry name" value="MECHANOSENSITIVE CHANNEL MSCK"/>
    <property type="match status" value="1"/>
</dbReference>
<dbReference type="EMBL" id="QNRH01000004">
    <property type="protein sequence ID" value="RBO94991.1"/>
    <property type="molecule type" value="Genomic_DNA"/>
</dbReference>
<comment type="similarity">
    <text evidence="2">Belongs to the MscS (TC 1.A.23) family.</text>
</comment>
<evidence type="ECO:0000256" key="3">
    <source>
        <dbReference type="ARBA" id="ARBA00022475"/>
    </source>
</evidence>
<feature type="transmembrane region" description="Helical" evidence="7">
    <location>
        <begin position="516"/>
        <end position="534"/>
    </location>
</feature>
<evidence type="ECO:0000313" key="10">
    <source>
        <dbReference type="EMBL" id="RBO94991.1"/>
    </source>
</evidence>
<dbReference type="Gene3D" id="2.30.30.60">
    <property type="match status" value="1"/>
</dbReference>
<dbReference type="SUPFAM" id="SSF82861">
    <property type="entry name" value="Mechanosensitive channel protein MscS (YggB), transmembrane region"/>
    <property type="match status" value="1"/>
</dbReference>
<dbReference type="InterPro" id="IPR011014">
    <property type="entry name" value="MscS_channel_TM-2"/>
</dbReference>
<feature type="transmembrane region" description="Helical" evidence="7">
    <location>
        <begin position="16"/>
        <end position="40"/>
    </location>
</feature>
<dbReference type="GO" id="GO:0008381">
    <property type="term" value="F:mechanosensitive monoatomic ion channel activity"/>
    <property type="evidence" value="ECO:0007669"/>
    <property type="project" value="UniProtKB-ARBA"/>
</dbReference>
<dbReference type="PANTHER" id="PTHR30347">
    <property type="entry name" value="POTASSIUM CHANNEL RELATED"/>
    <property type="match status" value="1"/>
</dbReference>
<dbReference type="Pfam" id="PF00924">
    <property type="entry name" value="MS_channel_2nd"/>
    <property type="match status" value="1"/>
</dbReference>
<keyword evidence="5 7" id="KW-1133">Transmembrane helix</keyword>
<feature type="transmembrane region" description="Helical" evidence="7">
    <location>
        <begin position="61"/>
        <end position="85"/>
    </location>
</feature>
<dbReference type="InterPro" id="IPR006685">
    <property type="entry name" value="MscS_channel_2nd"/>
</dbReference>
<dbReference type="InterPro" id="IPR052702">
    <property type="entry name" value="MscS-like_channel"/>
</dbReference>
<evidence type="ECO:0000256" key="6">
    <source>
        <dbReference type="ARBA" id="ARBA00023136"/>
    </source>
</evidence>
<feature type="domain" description="Mechanosensitive ion channel MscS C-terminal" evidence="9">
    <location>
        <begin position="782"/>
        <end position="867"/>
    </location>
</feature>
<evidence type="ECO:0000259" key="9">
    <source>
        <dbReference type="Pfam" id="PF21082"/>
    </source>
</evidence>
<keyword evidence="3" id="KW-1003">Cell membrane</keyword>
<reference evidence="10 11" key="1">
    <citation type="submission" date="2018-06" db="EMBL/GenBank/DDBJ databases">
        <title>Genomic Encyclopedia of Type Strains, Phase IV (KMG-IV): sequencing the most valuable type-strain genomes for metagenomic binning, comparative biology and taxonomic classification.</title>
        <authorList>
            <person name="Goeker M."/>
        </authorList>
    </citation>
    <scope>NUCLEOTIDE SEQUENCE [LARGE SCALE GENOMIC DNA]</scope>
    <source>
        <strain evidence="10 11">DSM 25619</strain>
    </source>
</reference>
<proteinExistence type="inferred from homology"/>
<evidence type="ECO:0000256" key="1">
    <source>
        <dbReference type="ARBA" id="ARBA00004651"/>
    </source>
</evidence>
<feature type="domain" description="Mechanosensitive ion channel MscS" evidence="8">
    <location>
        <begin position="706"/>
        <end position="773"/>
    </location>
</feature>
<feature type="transmembrane region" description="Helical" evidence="7">
    <location>
        <begin position="665"/>
        <end position="684"/>
    </location>
</feature>
<keyword evidence="11" id="KW-1185">Reference proteome</keyword>
<feature type="transmembrane region" description="Helical" evidence="7">
    <location>
        <begin position="569"/>
        <end position="593"/>
    </location>
</feature>
<dbReference type="InterPro" id="IPR011066">
    <property type="entry name" value="MscS_channel_C_sf"/>
</dbReference>
<dbReference type="InterPro" id="IPR023408">
    <property type="entry name" value="MscS_beta-dom_sf"/>
</dbReference>
<dbReference type="Gene3D" id="1.10.287.1260">
    <property type="match status" value="1"/>
</dbReference>
<dbReference type="InterPro" id="IPR049278">
    <property type="entry name" value="MS_channel_C"/>
</dbReference>
<dbReference type="SUPFAM" id="SSF50182">
    <property type="entry name" value="Sm-like ribonucleoproteins"/>
    <property type="match status" value="1"/>
</dbReference>
<gene>
    <name evidence="10" type="ORF">DFR47_104354</name>
</gene>
<feature type="transmembrane region" description="Helical" evidence="7">
    <location>
        <begin position="690"/>
        <end position="718"/>
    </location>
</feature>
<evidence type="ECO:0000259" key="8">
    <source>
        <dbReference type="Pfam" id="PF00924"/>
    </source>
</evidence>
<keyword evidence="4 7" id="KW-0812">Transmembrane</keyword>
<feature type="transmembrane region" description="Helical" evidence="7">
    <location>
        <begin position="613"/>
        <end position="636"/>
    </location>
</feature>
<evidence type="ECO:0000256" key="7">
    <source>
        <dbReference type="SAM" id="Phobius"/>
    </source>
</evidence>
<feature type="transmembrane region" description="Helical" evidence="7">
    <location>
        <begin position="449"/>
        <end position="472"/>
    </location>
</feature>
<dbReference type="Gene3D" id="3.30.70.100">
    <property type="match status" value="1"/>
</dbReference>
<feature type="transmembrane region" description="Helical" evidence="7">
    <location>
        <begin position="296"/>
        <end position="321"/>
    </location>
</feature>
<evidence type="ECO:0000256" key="5">
    <source>
        <dbReference type="ARBA" id="ARBA00022989"/>
    </source>
</evidence>
<evidence type="ECO:0000256" key="4">
    <source>
        <dbReference type="ARBA" id="ARBA00022692"/>
    </source>
</evidence>
<protein>
    <submittedName>
        <fullName evidence="10">Small-conductance mechanosensitive channel</fullName>
    </submittedName>
</protein>
<organism evidence="10 11">
    <name type="scientific">Pseudochrobactrum asaccharolyticum</name>
    <dbReference type="NCBI Taxonomy" id="354351"/>
    <lineage>
        <taxon>Bacteria</taxon>
        <taxon>Pseudomonadati</taxon>
        <taxon>Pseudomonadota</taxon>
        <taxon>Alphaproteobacteria</taxon>
        <taxon>Hyphomicrobiales</taxon>
        <taxon>Brucellaceae</taxon>
        <taxon>Pseudochrobactrum</taxon>
    </lineage>
</organism>
<name>A0A366DY01_9HYPH</name>
<dbReference type="AlphaFoldDB" id="A0A366DY01"/>
<dbReference type="OrthoDB" id="9799209at2"/>
<comment type="caution">
    <text evidence="10">The sequence shown here is derived from an EMBL/GenBank/DDBJ whole genome shotgun (WGS) entry which is preliminary data.</text>
</comment>
<dbReference type="GO" id="GO:0005886">
    <property type="term" value="C:plasma membrane"/>
    <property type="evidence" value="ECO:0007669"/>
    <property type="project" value="UniProtKB-SubCell"/>
</dbReference>